<dbReference type="InterPro" id="IPR019174">
    <property type="entry name" value="NADH_DH_b-subcmplx_su6"/>
</dbReference>
<organism evidence="1 2">
    <name type="scientific">Vespula germanica</name>
    <name type="common">German yellow jacket</name>
    <name type="synonym">Paravespula germanica</name>
    <dbReference type="NCBI Taxonomy" id="30212"/>
    <lineage>
        <taxon>Eukaryota</taxon>
        <taxon>Metazoa</taxon>
        <taxon>Ecdysozoa</taxon>
        <taxon>Arthropoda</taxon>
        <taxon>Hexapoda</taxon>
        <taxon>Insecta</taxon>
        <taxon>Pterygota</taxon>
        <taxon>Neoptera</taxon>
        <taxon>Endopterygota</taxon>
        <taxon>Hymenoptera</taxon>
        <taxon>Apocrita</taxon>
        <taxon>Aculeata</taxon>
        <taxon>Vespoidea</taxon>
        <taxon>Vespidae</taxon>
        <taxon>Vespinae</taxon>
        <taxon>Vespula</taxon>
    </lineage>
</organism>
<evidence type="ECO:0000313" key="1">
    <source>
        <dbReference type="EMBL" id="KAF7380431.1"/>
    </source>
</evidence>
<gene>
    <name evidence="1" type="ORF">HZH68_016296</name>
</gene>
<dbReference type="PANTHER" id="PTHR21106:SF2">
    <property type="entry name" value="NADH DEHYDROGENASE [UBIQUINONE] 1 BETA SUBCOMPLEX SUBUNIT 6"/>
    <property type="match status" value="1"/>
</dbReference>
<name>A0A834J7G9_VESGE</name>
<dbReference type="EMBL" id="JACSDZ010000023">
    <property type="protein sequence ID" value="KAF7380431.1"/>
    <property type="molecule type" value="Genomic_DNA"/>
</dbReference>
<reference evidence="1" key="1">
    <citation type="journal article" date="2020" name="G3 (Bethesda)">
        <title>High-Quality Assemblies for Three Invasive Social Wasps from the &lt;i&gt;Vespula&lt;/i&gt; Genus.</title>
        <authorList>
            <person name="Harrop T.W.R."/>
            <person name="Guhlin J."/>
            <person name="McLaughlin G.M."/>
            <person name="Permina E."/>
            <person name="Stockwell P."/>
            <person name="Gilligan J."/>
            <person name="Le Lec M.F."/>
            <person name="Gruber M.A.M."/>
            <person name="Quinn O."/>
            <person name="Lovegrove M."/>
            <person name="Duncan E.J."/>
            <person name="Remnant E.J."/>
            <person name="Van Eeckhoven J."/>
            <person name="Graham B."/>
            <person name="Knapp R.A."/>
            <person name="Langford K.W."/>
            <person name="Kronenberg Z."/>
            <person name="Press M.O."/>
            <person name="Eacker S.M."/>
            <person name="Wilson-Rankin E.E."/>
            <person name="Purcell J."/>
            <person name="Lester P.J."/>
            <person name="Dearden P.K."/>
        </authorList>
    </citation>
    <scope>NUCLEOTIDE SEQUENCE</scope>
    <source>
        <strain evidence="1">Linc-1</strain>
    </source>
</reference>
<dbReference type="PANTHER" id="PTHR21106">
    <property type="entry name" value="NADH DEHYDROGENASE [UBIQUINONE] 1 BETA SUBCOMPLEX SUBUNIT 6"/>
    <property type="match status" value="1"/>
</dbReference>
<dbReference type="GO" id="GO:0006120">
    <property type="term" value="P:mitochondrial electron transport, NADH to ubiquinone"/>
    <property type="evidence" value="ECO:0007669"/>
    <property type="project" value="InterPro"/>
</dbReference>
<dbReference type="Proteomes" id="UP000617340">
    <property type="component" value="Unassembled WGS sequence"/>
</dbReference>
<dbReference type="GO" id="GO:0005739">
    <property type="term" value="C:mitochondrion"/>
    <property type="evidence" value="ECO:0007669"/>
    <property type="project" value="GOC"/>
</dbReference>
<protein>
    <recommendedName>
        <fullName evidence="3">NADH dehydrogenase [ubiquinone] 1 beta subcomplex subunit 6</fullName>
    </recommendedName>
</protein>
<sequence>MKGPPQKTEDMTIMLERRLSRDRERLIGMTDEERAWRAKFLKDQILDPCEPVISPDYYKKRYNPIRRFYRAPLDKVENMLVPLVGSTWADGLRHITAKSIMGIIFIYSACYYFKYNGHDWTKSGGWRTSFSRIKQFPSDPGFPSTEVRCKGNEFAQFGFDKSPI</sequence>
<proteinExistence type="predicted"/>
<accession>A0A834J7G9</accession>
<dbReference type="Pfam" id="PF09782">
    <property type="entry name" value="NDUF_B6"/>
    <property type="match status" value="1"/>
</dbReference>
<dbReference type="AlphaFoldDB" id="A0A834J7G9"/>
<keyword evidence="2" id="KW-1185">Reference proteome</keyword>
<evidence type="ECO:0000313" key="2">
    <source>
        <dbReference type="Proteomes" id="UP000617340"/>
    </source>
</evidence>
<evidence type="ECO:0008006" key="3">
    <source>
        <dbReference type="Google" id="ProtNLM"/>
    </source>
</evidence>
<comment type="caution">
    <text evidence="1">The sequence shown here is derived from an EMBL/GenBank/DDBJ whole genome shotgun (WGS) entry which is preliminary data.</text>
</comment>